<feature type="region of interest" description="Disordered" evidence="5">
    <location>
        <begin position="1"/>
        <end position="23"/>
    </location>
</feature>
<evidence type="ECO:0000256" key="5">
    <source>
        <dbReference type="SAM" id="MobiDB-lite"/>
    </source>
</evidence>
<feature type="transmembrane region" description="Helical" evidence="6">
    <location>
        <begin position="58"/>
        <end position="77"/>
    </location>
</feature>
<dbReference type="EMBL" id="RQJX01000012">
    <property type="protein sequence ID" value="RQN07476.1"/>
    <property type="molecule type" value="Genomic_DNA"/>
</dbReference>
<keyword evidence="3 6" id="KW-1133">Transmembrane helix</keyword>
<dbReference type="GO" id="GO:0016020">
    <property type="term" value="C:membrane"/>
    <property type="evidence" value="ECO:0007669"/>
    <property type="project" value="UniProtKB-SubCell"/>
</dbReference>
<proteinExistence type="predicted"/>
<feature type="transmembrane region" description="Helical" evidence="6">
    <location>
        <begin position="33"/>
        <end position="51"/>
    </location>
</feature>
<protein>
    <submittedName>
        <fullName evidence="8">TM2 domain-containing protein</fullName>
    </submittedName>
</protein>
<evidence type="ECO:0000259" key="7">
    <source>
        <dbReference type="Pfam" id="PF05154"/>
    </source>
</evidence>
<accession>A0A3N6WIU1</accession>
<evidence type="ECO:0000256" key="1">
    <source>
        <dbReference type="ARBA" id="ARBA00004141"/>
    </source>
</evidence>
<dbReference type="Pfam" id="PF05154">
    <property type="entry name" value="TM2"/>
    <property type="match status" value="1"/>
</dbReference>
<dbReference type="Proteomes" id="UP000275225">
    <property type="component" value="Unassembled WGS sequence"/>
</dbReference>
<keyword evidence="2 6" id="KW-0812">Transmembrane</keyword>
<dbReference type="RefSeq" id="WP_124236950.1">
    <property type="nucleotide sequence ID" value="NZ_JBHUFI010000012.1"/>
</dbReference>
<evidence type="ECO:0000313" key="9">
    <source>
        <dbReference type="Proteomes" id="UP000275225"/>
    </source>
</evidence>
<evidence type="ECO:0000313" key="8">
    <source>
        <dbReference type="EMBL" id="RQN07476.1"/>
    </source>
</evidence>
<dbReference type="AlphaFoldDB" id="A0A3N6WIU1"/>
<evidence type="ECO:0000256" key="3">
    <source>
        <dbReference type="ARBA" id="ARBA00022989"/>
    </source>
</evidence>
<name>A0A3N6WIU1_9ACTN</name>
<feature type="domain" description="TM2" evidence="7">
    <location>
        <begin position="29"/>
        <end position="80"/>
    </location>
</feature>
<sequence length="97" mass="10074">MTTPPPGWWGPSPEAPYGRHPVTGAPYSDKSKIIAGLLQILIPLGIGRMYAGHVGLGVGQLVVTLVTCGAGALWPFIDGIVMLVGDPTDADGRPLRS</sequence>
<evidence type="ECO:0000256" key="6">
    <source>
        <dbReference type="SAM" id="Phobius"/>
    </source>
</evidence>
<comment type="subcellular location">
    <subcellularLocation>
        <location evidence="1">Membrane</location>
        <topology evidence="1">Multi-pass membrane protein</topology>
    </subcellularLocation>
</comment>
<dbReference type="InterPro" id="IPR007829">
    <property type="entry name" value="TM2"/>
</dbReference>
<keyword evidence="9" id="KW-1185">Reference proteome</keyword>
<reference evidence="8 9" key="1">
    <citation type="submission" date="2018-11" db="EMBL/GenBank/DDBJ databases">
        <authorList>
            <person name="Li F."/>
        </authorList>
    </citation>
    <scope>NUCLEOTIDE SEQUENCE [LARGE SCALE GENOMIC DNA]</scope>
    <source>
        <strain evidence="8 9">YS17T</strain>
    </source>
</reference>
<evidence type="ECO:0000256" key="2">
    <source>
        <dbReference type="ARBA" id="ARBA00022692"/>
    </source>
</evidence>
<organism evidence="8 9">
    <name type="scientific">Aeromicrobium camelliae</name>
    <dbReference type="NCBI Taxonomy" id="1538144"/>
    <lineage>
        <taxon>Bacteria</taxon>
        <taxon>Bacillati</taxon>
        <taxon>Actinomycetota</taxon>
        <taxon>Actinomycetes</taxon>
        <taxon>Propionibacteriales</taxon>
        <taxon>Nocardioidaceae</taxon>
        <taxon>Aeromicrobium</taxon>
    </lineage>
</organism>
<gene>
    <name evidence="8" type="ORF">EHW97_09555</name>
</gene>
<comment type="caution">
    <text evidence="8">The sequence shown here is derived from an EMBL/GenBank/DDBJ whole genome shotgun (WGS) entry which is preliminary data.</text>
</comment>
<keyword evidence="4 6" id="KW-0472">Membrane</keyword>
<evidence type="ECO:0000256" key="4">
    <source>
        <dbReference type="ARBA" id="ARBA00023136"/>
    </source>
</evidence>